<evidence type="ECO:0000256" key="8">
    <source>
        <dbReference type="SAM" id="MobiDB-lite"/>
    </source>
</evidence>
<evidence type="ECO:0000256" key="6">
    <source>
        <dbReference type="ARBA" id="ARBA00023274"/>
    </source>
</evidence>
<evidence type="ECO:0000256" key="3">
    <source>
        <dbReference type="ARBA" id="ARBA00022946"/>
    </source>
</evidence>
<feature type="region of interest" description="Disordered" evidence="8">
    <location>
        <begin position="33"/>
        <end position="65"/>
    </location>
</feature>
<evidence type="ECO:0000256" key="4">
    <source>
        <dbReference type="ARBA" id="ARBA00022980"/>
    </source>
</evidence>
<evidence type="ECO:0000256" key="1">
    <source>
        <dbReference type="ARBA" id="ARBA00004173"/>
    </source>
</evidence>
<comment type="subcellular location">
    <subcellularLocation>
        <location evidence="1">Mitochondrion</location>
    </subcellularLocation>
</comment>
<dbReference type="PANTHER" id="PTHR13450">
    <property type="entry name" value="MITOCHONDRIAL 39S RIBOSOMAL PROTEIN L42"/>
    <property type="match status" value="1"/>
</dbReference>
<organism evidence="9 10">
    <name type="scientific">Caenorhabditis angaria</name>
    <dbReference type="NCBI Taxonomy" id="860376"/>
    <lineage>
        <taxon>Eukaryota</taxon>
        <taxon>Metazoa</taxon>
        <taxon>Ecdysozoa</taxon>
        <taxon>Nematoda</taxon>
        <taxon>Chromadorea</taxon>
        <taxon>Rhabditida</taxon>
        <taxon>Rhabditina</taxon>
        <taxon>Rhabditomorpha</taxon>
        <taxon>Rhabditoidea</taxon>
        <taxon>Rhabditidae</taxon>
        <taxon>Peloderinae</taxon>
        <taxon>Caenorhabditis</taxon>
    </lineage>
</organism>
<keyword evidence="4" id="KW-0689">Ribosomal protein</keyword>
<evidence type="ECO:0000256" key="5">
    <source>
        <dbReference type="ARBA" id="ARBA00023128"/>
    </source>
</evidence>
<keyword evidence="3" id="KW-0809">Transit peptide</keyword>
<accession>A0A9P1N214</accession>
<dbReference type="AlphaFoldDB" id="A0A9P1N214"/>
<protein>
    <recommendedName>
        <fullName evidence="7">Large ribosomal subunit protein mL42</fullName>
    </recommendedName>
</protein>
<dbReference type="InterPro" id="IPR019346">
    <property type="entry name" value="Ribosomal_mL42"/>
</dbReference>
<name>A0A9P1N214_9PELO</name>
<feature type="compositionally biased region" description="Basic and acidic residues" evidence="8">
    <location>
        <begin position="33"/>
        <end position="51"/>
    </location>
</feature>
<comment type="caution">
    <text evidence="9">The sequence shown here is derived from an EMBL/GenBank/DDBJ whole genome shotgun (WGS) entry which is preliminary data.</text>
</comment>
<dbReference type="OrthoDB" id="1107506at2759"/>
<evidence type="ECO:0000313" key="10">
    <source>
        <dbReference type="Proteomes" id="UP001152747"/>
    </source>
</evidence>
<sequence length="108" mass="12295">MLRVAFGASLRRFFASDRKVVLCANGSIAAWHPAHEHPYEHTKPIESENSKETLGSSRLSAAAKQSAIPRAPVNAELKDIFYTTKHEWYTRSREERLRHVAAPTPRRK</sequence>
<proteinExistence type="inferred from homology"/>
<dbReference type="Proteomes" id="UP001152747">
    <property type="component" value="Unassembled WGS sequence"/>
</dbReference>
<gene>
    <name evidence="9" type="ORF">CAMP_LOCUS11192</name>
</gene>
<evidence type="ECO:0000313" key="9">
    <source>
        <dbReference type="EMBL" id="CAI5448555.1"/>
    </source>
</evidence>
<dbReference type="EMBL" id="CANHGI010000004">
    <property type="protein sequence ID" value="CAI5448555.1"/>
    <property type="molecule type" value="Genomic_DNA"/>
</dbReference>
<reference evidence="9" key="1">
    <citation type="submission" date="2022-11" db="EMBL/GenBank/DDBJ databases">
        <authorList>
            <person name="Kikuchi T."/>
        </authorList>
    </citation>
    <scope>NUCLEOTIDE SEQUENCE</scope>
    <source>
        <strain evidence="9">PS1010</strain>
    </source>
</reference>
<dbReference type="GO" id="GO:0005762">
    <property type="term" value="C:mitochondrial large ribosomal subunit"/>
    <property type="evidence" value="ECO:0007669"/>
    <property type="project" value="TreeGrafter"/>
</dbReference>
<evidence type="ECO:0000256" key="2">
    <source>
        <dbReference type="ARBA" id="ARBA00005556"/>
    </source>
</evidence>
<evidence type="ECO:0000256" key="7">
    <source>
        <dbReference type="ARBA" id="ARBA00035189"/>
    </source>
</evidence>
<keyword evidence="6" id="KW-0687">Ribonucleoprotein</keyword>
<keyword evidence="5" id="KW-0496">Mitochondrion</keyword>
<dbReference type="PANTHER" id="PTHR13450:SF4">
    <property type="entry name" value="LARGE RIBOSOMAL SUBUNIT PROTEIN ML42"/>
    <property type="match status" value="1"/>
</dbReference>
<dbReference type="Pfam" id="PF10210">
    <property type="entry name" value="MRP-S32"/>
    <property type="match status" value="1"/>
</dbReference>
<keyword evidence="10" id="KW-1185">Reference proteome</keyword>
<comment type="similarity">
    <text evidence="2">Belongs to the mitochondrion-specific ribosomal protein mL42 family.</text>
</comment>